<evidence type="ECO:0000313" key="3">
    <source>
        <dbReference type="EMBL" id="OEU20119.1"/>
    </source>
</evidence>
<dbReference type="InParanoid" id="A0A1E7FPL9"/>
<dbReference type="Proteomes" id="UP000095751">
    <property type="component" value="Unassembled WGS sequence"/>
</dbReference>
<dbReference type="AlphaFoldDB" id="A0A1E7FPL9"/>
<evidence type="ECO:0000259" key="2">
    <source>
        <dbReference type="Pfam" id="PF20710"/>
    </source>
</evidence>
<evidence type="ECO:0000256" key="1">
    <source>
        <dbReference type="SAM" id="MobiDB-lite"/>
    </source>
</evidence>
<dbReference type="EMBL" id="KV784355">
    <property type="protein sequence ID" value="OEU20119.1"/>
    <property type="molecule type" value="Genomic_DNA"/>
</dbReference>
<feature type="domain" description="DUF6824" evidence="2">
    <location>
        <begin position="84"/>
        <end position="167"/>
    </location>
</feature>
<dbReference type="InterPro" id="IPR049227">
    <property type="entry name" value="DUF6824"/>
</dbReference>
<evidence type="ECO:0000313" key="4">
    <source>
        <dbReference type="Proteomes" id="UP000095751"/>
    </source>
</evidence>
<gene>
    <name evidence="3" type="ORF">FRACYDRAFT_224662</name>
</gene>
<name>A0A1E7FPL9_9STRA</name>
<keyword evidence="4" id="KW-1185">Reference proteome</keyword>
<reference evidence="3 4" key="1">
    <citation type="submission" date="2016-09" db="EMBL/GenBank/DDBJ databases">
        <title>Extensive genetic diversity and differential bi-allelic expression allows diatom success in the polar Southern Ocean.</title>
        <authorList>
            <consortium name="DOE Joint Genome Institute"/>
            <person name="Mock T."/>
            <person name="Otillar R.P."/>
            <person name="Strauss J."/>
            <person name="Dupont C."/>
            <person name="Frickenhaus S."/>
            <person name="Maumus F."/>
            <person name="Mcmullan M."/>
            <person name="Sanges R."/>
            <person name="Schmutz J."/>
            <person name="Toseland A."/>
            <person name="Valas R."/>
            <person name="Veluchamy A."/>
            <person name="Ward B.J."/>
            <person name="Allen A."/>
            <person name="Barry K."/>
            <person name="Falciatore A."/>
            <person name="Ferrante M."/>
            <person name="Fortunato A.E."/>
            <person name="Gloeckner G."/>
            <person name="Gruber A."/>
            <person name="Hipkin R."/>
            <person name="Janech M."/>
            <person name="Kroth P."/>
            <person name="Leese F."/>
            <person name="Lindquist E."/>
            <person name="Lyon B.R."/>
            <person name="Martin J."/>
            <person name="Mayer C."/>
            <person name="Parker M."/>
            <person name="Quesneville H."/>
            <person name="Raymond J."/>
            <person name="Uhlig C."/>
            <person name="Valentin K.U."/>
            <person name="Worden A.Z."/>
            <person name="Armbrust E.V."/>
            <person name="Bowler C."/>
            <person name="Green B."/>
            <person name="Moulton V."/>
            <person name="Van Oosterhout C."/>
            <person name="Grigoriev I."/>
        </authorList>
    </citation>
    <scope>NUCLEOTIDE SEQUENCE [LARGE SCALE GENOMIC DNA]</scope>
    <source>
        <strain evidence="3 4">CCMP1102</strain>
    </source>
</reference>
<accession>A0A1E7FPL9</accession>
<organism evidence="3 4">
    <name type="scientific">Fragilariopsis cylindrus CCMP1102</name>
    <dbReference type="NCBI Taxonomy" id="635003"/>
    <lineage>
        <taxon>Eukaryota</taxon>
        <taxon>Sar</taxon>
        <taxon>Stramenopiles</taxon>
        <taxon>Ochrophyta</taxon>
        <taxon>Bacillariophyta</taxon>
        <taxon>Bacillariophyceae</taxon>
        <taxon>Bacillariophycidae</taxon>
        <taxon>Bacillariales</taxon>
        <taxon>Bacillariaceae</taxon>
        <taxon>Fragilariopsis</taxon>
    </lineage>
</organism>
<dbReference type="Pfam" id="PF20710">
    <property type="entry name" value="DUF6824"/>
    <property type="match status" value="1"/>
</dbReference>
<feature type="region of interest" description="Disordered" evidence="1">
    <location>
        <begin position="179"/>
        <end position="217"/>
    </location>
</feature>
<protein>
    <recommendedName>
        <fullName evidence="2">DUF6824 domain-containing protein</fullName>
    </recommendedName>
</protein>
<sequence length="224" mass="26035">MNIILSGTTTELLYQLMGYGIPIDLLPISQTGNIKRTSLLHWIRLRGMIESQQQQLKDYGISDDITDNDPIDALSAIECPNLNDVIFRTGKSYMCHPGNVMFRSLIEAKLDEHFSSSRKEKAAIAWWIVEQVEMKKGRFLKWDKRGWWTEFEDRSEIRYKIPTYFRDFSRNVKARNSSAARKKDSKSIDEDEATNNTAATRIQQYDSDDARKRQKTSTIQIFLP</sequence>
<dbReference type="OrthoDB" id="48671at2759"/>
<proteinExistence type="predicted"/>
<dbReference type="KEGG" id="fcy:FRACYDRAFT_224662"/>
<feature type="compositionally biased region" description="Polar residues" evidence="1">
    <location>
        <begin position="194"/>
        <end position="205"/>
    </location>
</feature>